<dbReference type="AlphaFoldDB" id="A0A4Z1FWJ1"/>
<gene>
    <name evidence="1" type="ORF">BPAE_0066g00170</name>
</gene>
<evidence type="ECO:0000313" key="2">
    <source>
        <dbReference type="Proteomes" id="UP000297910"/>
    </source>
</evidence>
<organism evidence="1 2">
    <name type="scientific">Botrytis paeoniae</name>
    <dbReference type="NCBI Taxonomy" id="278948"/>
    <lineage>
        <taxon>Eukaryota</taxon>
        <taxon>Fungi</taxon>
        <taxon>Dikarya</taxon>
        <taxon>Ascomycota</taxon>
        <taxon>Pezizomycotina</taxon>
        <taxon>Leotiomycetes</taxon>
        <taxon>Helotiales</taxon>
        <taxon>Sclerotiniaceae</taxon>
        <taxon>Botrytis</taxon>
    </lineage>
</organism>
<name>A0A4Z1FWJ1_9HELO</name>
<protein>
    <submittedName>
        <fullName evidence="1">Uncharacterized protein</fullName>
    </submittedName>
</protein>
<reference evidence="1 2" key="1">
    <citation type="submission" date="2017-12" db="EMBL/GenBank/DDBJ databases">
        <title>Comparative genomics of Botrytis spp.</title>
        <authorList>
            <person name="Valero-Jimenez C.A."/>
            <person name="Tapia P."/>
            <person name="Veloso J."/>
            <person name="Silva-Moreno E."/>
            <person name="Staats M."/>
            <person name="Valdes J.H."/>
            <person name="Van Kan J.A.L."/>
        </authorList>
    </citation>
    <scope>NUCLEOTIDE SEQUENCE [LARGE SCALE GENOMIC DNA]</scope>
    <source>
        <strain evidence="1 2">Bp0003</strain>
    </source>
</reference>
<comment type="caution">
    <text evidence="1">The sequence shown here is derived from an EMBL/GenBank/DDBJ whole genome shotgun (WGS) entry which is preliminary data.</text>
</comment>
<dbReference type="Proteomes" id="UP000297910">
    <property type="component" value="Unassembled WGS sequence"/>
</dbReference>
<sequence length="133" mass="15075">MEPLCGVRHWSTLSYLGMGLKQWICAFCGTAFQSNIVGYGSEGLAFVVTKWMDLGRGLNQDQDWDMNFVLQEFPERGSMLTMKDNGPIPRWWEDNEGESRYVPTLSKAQEKVLGIPIRKGTHDPAPVLSYEES</sequence>
<dbReference type="EMBL" id="PQXI01000066">
    <property type="protein sequence ID" value="TGO26091.1"/>
    <property type="molecule type" value="Genomic_DNA"/>
</dbReference>
<keyword evidence="2" id="KW-1185">Reference proteome</keyword>
<accession>A0A4Z1FWJ1</accession>
<evidence type="ECO:0000313" key="1">
    <source>
        <dbReference type="EMBL" id="TGO26091.1"/>
    </source>
</evidence>
<proteinExistence type="predicted"/>